<dbReference type="CDD" id="cd01335">
    <property type="entry name" value="Radical_SAM"/>
    <property type="match status" value="1"/>
</dbReference>
<evidence type="ECO:0000256" key="3">
    <source>
        <dbReference type="ARBA" id="ARBA00023004"/>
    </source>
</evidence>
<dbReference type="OrthoDB" id="9782387at2"/>
<evidence type="ECO:0000313" key="6">
    <source>
        <dbReference type="EMBL" id="RMI39972.1"/>
    </source>
</evidence>
<dbReference type="Gene3D" id="3.20.20.70">
    <property type="entry name" value="Aldolase class I"/>
    <property type="match status" value="1"/>
</dbReference>
<organism evidence="6 7">
    <name type="scientific">Actinomadura harenae</name>
    <dbReference type="NCBI Taxonomy" id="2483351"/>
    <lineage>
        <taxon>Bacteria</taxon>
        <taxon>Bacillati</taxon>
        <taxon>Actinomycetota</taxon>
        <taxon>Actinomycetes</taxon>
        <taxon>Streptosporangiales</taxon>
        <taxon>Thermomonosporaceae</taxon>
        <taxon>Actinomadura</taxon>
    </lineage>
</organism>
<dbReference type="GO" id="GO:0016491">
    <property type="term" value="F:oxidoreductase activity"/>
    <property type="evidence" value="ECO:0007669"/>
    <property type="project" value="InterPro"/>
</dbReference>
<reference evidence="6 7" key="1">
    <citation type="submission" date="2018-10" db="EMBL/GenBank/DDBJ databases">
        <title>Isolation from soil.</title>
        <authorList>
            <person name="Hu J."/>
        </authorList>
    </citation>
    <scope>NUCLEOTIDE SEQUENCE [LARGE SCALE GENOMIC DNA]</scope>
    <source>
        <strain evidence="6 7">NEAU-Ht49</strain>
    </source>
</reference>
<keyword evidence="7" id="KW-1185">Reference proteome</keyword>
<dbReference type="SFLD" id="SFLDG01386">
    <property type="entry name" value="main_SPASM_domain-containing"/>
    <property type="match status" value="1"/>
</dbReference>
<evidence type="ECO:0000256" key="4">
    <source>
        <dbReference type="ARBA" id="ARBA00023014"/>
    </source>
</evidence>
<dbReference type="Proteomes" id="UP000282674">
    <property type="component" value="Unassembled WGS sequence"/>
</dbReference>
<dbReference type="Pfam" id="PF04055">
    <property type="entry name" value="Radical_SAM"/>
    <property type="match status" value="1"/>
</dbReference>
<dbReference type="SFLD" id="SFLDG01067">
    <property type="entry name" value="SPASM/twitch_domain_containing"/>
    <property type="match status" value="1"/>
</dbReference>
<dbReference type="GO" id="GO:0046872">
    <property type="term" value="F:metal ion binding"/>
    <property type="evidence" value="ECO:0007669"/>
    <property type="project" value="UniProtKB-KW"/>
</dbReference>
<dbReference type="SUPFAM" id="SSF102114">
    <property type="entry name" value="Radical SAM enzymes"/>
    <property type="match status" value="1"/>
</dbReference>
<dbReference type="SFLD" id="SFLDG01072">
    <property type="entry name" value="dehydrogenase_like"/>
    <property type="match status" value="1"/>
</dbReference>
<gene>
    <name evidence="6" type="ORF">EBO15_28165</name>
</gene>
<proteinExistence type="predicted"/>
<keyword evidence="2" id="KW-0479">Metal-binding</keyword>
<dbReference type="PROSITE" id="PS51918">
    <property type="entry name" value="RADICAL_SAM"/>
    <property type="match status" value="1"/>
</dbReference>
<dbReference type="EMBL" id="RFFG01000060">
    <property type="protein sequence ID" value="RMI39972.1"/>
    <property type="molecule type" value="Genomic_DNA"/>
</dbReference>
<dbReference type="RefSeq" id="WP_122197471.1">
    <property type="nucleotide sequence ID" value="NZ_JBHSKC010000052.1"/>
</dbReference>
<feature type="domain" description="Radical SAM core" evidence="5">
    <location>
        <begin position="15"/>
        <end position="252"/>
    </location>
</feature>
<sequence>MDTSAPTRRTRFDERIGRSFRTVILQPTSLCNLDCGYCYLPGRKKRYEILPTVVKAAAASIAEQNAPEPVGVVWHGGEPTALPIATFKQRLLAFEDLRIGGRVEHSIQTNATLINEQWCELFRTYRFQVGVSIDGPESANVNRVDRAGRPAFTKIMRGIGVLRDHEIPFSVICVVSPETIGDPAGLMEFFAGLGCTQVGFNIEELEGVNDSRALVDTGLAETFWAGVIAAHHRFPDLRVREIDQLASYLNKARTGRKEEWSKAKHDPIPTIAWNGDLALMSPELLGIDAPEHHGFVAGNVLTESLPQILRRAHHVSYIAELLDGLDGCEQTCTFWDFCRGAHAGNRYFEHGSFTATETAHCRNTRQALVTAFAATTISPAAINPKEK</sequence>
<dbReference type="PANTHER" id="PTHR43273">
    <property type="entry name" value="ANAEROBIC SULFATASE-MATURATING ENZYME HOMOLOG ASLB-RELATED"/>
    <property type="match status" value="1"/>
</dbReference>
<evidence type="ECO:0000256" key="2">
    <source>
        <dbReference type="ARBA" id="ARBA00022723"/>
    </source>
</evidence>
<dbReference type="AlphaFoldDB" id="A0A3M2LRR6"/>
<dbReference type="InterPro" id="IPR013785">
    <property type="entry name" value="Aldolase_TIM"/>
</dbReference>
<dbReference type="InterPro" id="IPR007197">
    <property type="entry name" value="rSAM"/>
</dbReference>
<protein>
    <submittedName>
        <fullName evidence="6">Radical SAM protein</fullName>
    </submittedName>
</protein>
<keyword evidence="4" id="KW-0411">Iron-sulfur</keyword>
<dbReference type="InterPro" id="IPR023867">
    <property type="entry name" value="Sulphatase_maturase_rSAM"/>
</dbReference>
<evidence type="ECO:0000313" key="7">
    <source>
        <dbReference type="Proteomes" id="UP000282674"/>
    </source>
</evidence>
<dbReference type="NCBIfam" id="NF041718">
    <property type="entry name" value="rSAM_phane_AMC"/>
    <property type="match status" value="1"/>
</dbReference>
<name>A0A3M2LRR6_9ACTN</name>
<comment type="caution">
    <text evidence="6">The sequence shown here is derived from an EMBL/GenBank/DDBJ whole genome shotgun (WGS) entry which is preliminary data.</text>
</comment>
<dbReference type="GO" id="GO:0051536">
    <property type="term" value="F:iron-sulfur cluster binding"/>
    <property type="evidence" value="ECO:0007669"/>
    <property type="project" value="UniProtKB-KW"/>
</dbReference>
<dbReference type="PANTHER" id="PTHR43273:SF8">
    <property type="entry name" value="RADICAL SAM DOMAIN PROTEIN"/>
    <property type="match status" value="1"/>
</dbReference>
<dbReference type="InterPro" id="IPR058240">
    <property type="entry name" value="rSAM_sf"/>
</dbReference>
<keyword evidence="3" id="KW-0408">Iron</keyword>
<accession>A0A3M2LRR6</accession>
<keyword evidence="1" id="KW-0949">S-adenosyl-L-methionine</keyword>
<evidence type="ECO:0000256" key="1">
    <source>
        <dbReference type="ARBA" id="ARBA00022691"/>
    </source>
</evidence>
<evidence type="ECO:0000259" key="5">
    <source>
        <dbReference type="PROSITE" id="PS51918"/>
    </source>
</evidence>
<dbReference type="SFLD" id="SFLDS00029">
    <property type="entry name" value="Radical_SAM"/>
    <property type="match status" value="1"/>
</dbReference>